<proteinExistence type="inferred from homology"/>
<dbReference type="AlphaFoldDB" id="A0A1E8EXM6"/>
<gene>
    <name evidence="2" type="ORF">CLOACE_17190</name>
</gene>
<dbReference type="OrthoDB" id="9811971at2"/>
<dbReference type="PANTHER" id="PTHR40066">
    <property type="entry name" value="UPF0473 PROTEIN CBO2561/CLC_2432"/>
    <property type="match status" value="1"/>
</dbReference>
<accession>A0A1E8EXM6</accession>
<reference evidence="2 3" key="1">
    <citation type="submission" date="2016-06" db="EMBL/GenBank/DDBJ databases">
        <title>Genome sequence of Clostridium acetireducens DSM 10703.</title>
        <authorList>
            <person name="Poehlein A."/>
            <person name="Fluechter S."/>
            <person name="Duerre P."/>
            <person name="Daniel R."/>
        </authorList>
    </citation>
    <scope>NUCLEOTIDE SEQUENCE [LARGE SCALE GENOMIC DNA]</scope>
    <source>
        <strain evidence="2 3">DSM 10703</strain>
    </source>
</reference>
<dbReference type="STRING" id="1121290.CLAOCE_17190"/>
<dbReference type="RefSeq" id="WP_070110689.1">
    <property type="nucleotide sequence ID" value="NZ_LZFO01000027.1"/>
</dbReference>
<comment type="caution">
    <text evidence="2">The sequence shown here is derived from an EMBL/GenBank/DDBJ whole genome shotgun (WGS) entry which is preliminary data.</text>
</comment>
<dbReference type="PANTHER" id="PTHR40066:SF1">
    <property type="entry name" value="UPF0473 PROTEIN CBO2561_CLC_2432"/>
    <property type="match status" value="1"/>
</dbReference>
<name>A0A1E8EXM6_9CLOT</name>
<evidence type="ECO:0000313" key="2">
    <source>
        <dbReference type="EMBL" id="OFI05423.1"/>
    </source>
</evidence>
<organism evidence="2 3">
    <name type="scientific">Clostridium acetireducens DSM 10703</name>
    <dbReference type="NCBI Taxonomy" id="1121290"/>
    <lineage>
        <taxon>Bacteria</taxon>
        <taxon>Bacillati</taxon>
        <taxon>Bacillota</taxon>
        <taxon>Clostridia</taxon>
        <taxon>Eubacteriales</taxon>
        <taxon>Clostridiaceae</taxon>
        <taxon>Clostridium</taxon>
    </lineage>
</organism>
<sequence>MDNNADSVVLRDEEGKDIEFNIITKLDIKDNEYIIVCPKYENVDEAIALKIDKDSEGKDILMTIEDEEEFDMVSEAYEILFAEDSSY</sequence>
<evidence type="ECO:0000256" key="1">
    <source>
        <dbReference type="ARBA" id="ARBA00008439"/>
    </source>
</evidence>
<comment type="similarity">
    <text evidence="1">Belongs to the UPF0473 family.</text>
</comment>
<dbReference type="Proteomes" id="UP000175744">
    <property type="component" value="Unassembled WGS sequence"/>
</dbReference>
<dbReference type="EMBL" id="LZFO01000027">
    <property type="protein sequence ID" value="OFI05423.1"/>
    <property type="molecule type" value="Genomic_DNA"/>
</dbReference>
<protein>
    <submittedName>
        <fullName evidence="2">Uncharacterized protein</fullName>
    </submittedName>
</protein>
<dbReference type="Pfam" id="PF06949">
    <property type="entry name" value="DUF1292"/>
    <property type="match status" value="1"/>
</dbReference>
<keyword evidence="3" id="KW-1185">Reference proteome</keyword>
<dbReference type="InterPro" id="IPR009711">
    <property type="entry name" value="UPF0473"/>
</dbReference>
<evidence type="ECO:0000313" key="3">
    <source>
        <dbReference type="Proteomes" id="UP000175744"/>
    </source>
</evidence>